<name>A0A9I9EB39_CUCME</name>
<evidence type="ECO:0000313" key="1">
    <source>
        <dbReference type="EnsemblPlants" id="MELO3C031315.2.1"/>
    </source>
</evidence>
<organism evidence="1">
    <name type="scientific">Cucumis melo</name>
    <name type="common">Muskmelon</name>
    <dbReference type="NCBI Taxonomy" id="3656"/>
    <lineage>
        <taxon>Eukaryota</taxon>
        <taxon>Viridiplantae</taxon>
        <taxon>Streptophyta</taxon>
        <taxon>Embryophyta</taxon>
        <taxon>Tracheophyta</taxon>
        <taxon>Spermatophyta</taxon>
        <taxon>Magnoliopsida</taxon>
        <taxon>eudicotyledons</taxon>
        <taxon>Gunneridae</taxon>
        <taxon>Pentapetalae</taxon>
        <taxon>rosids</taxon>
        <taxon>fabids</taxon>
        <taxon>Cucurbitales</taxon>
        <taxon>Cucurbitaceae</taxon>
        <taxon>Benincaseae</taxon>
        <taxon>Cucumis</taxon>
    </lineage>
</organism>
<dbReference type="AlphaFoldDB" id="A0A9I9EB39"/>
<protein>
    <submittedName>
        <fullName evidence="1">Uncharacterized protein</fullName>
    </submittedName>
</protein>
<accession>A0A9I9EB39</accession>
<reference evidence="1" key="1">
    <citation type="submission" date="2023-03" db="UniProtKB">
        <authorList>
            <consortium name="EnsemblPlants"/>
        </authorList>
    </citation>
    <scope>IDENTIFICATION</scope>
</reference>
<dbReference type="Gramene" id="MELO3C031315.2.1">
    <property type="protein sequence ID" value="MELO3C031315.2.1"/>
    <property type="gene ID" value="MELO3C031315.2"/>
</dbReference>
<sequence>MSLKLSQSLRNIVEASLVEPWGIGFERTEHIESRSFSIVNAEDQFSYNMSILMLPSNSTFGWNICFNQQTIRLQSSVQNVNNDYFIFLVLAKELNYQLNSKKQ</sequence>
<proteinExistence type="predicted"/>
<dbReference type="EnsemblPlants" id="MELO3C031315.2.1">
    <property type="protein sequence ID" value="MELO3C031315.2.1"/>
    <property type="gene ID" value="MELO3C031315.2"/>
</dbReference>